<dbReference type="GO" id="GO:0000272">
    <property type="term" value="P:polysaccharide catabolic process"/>
    <property type="evidence" value="ECO:0007669"/>
    <property type="project" value="TreeGrafter"/>
</dbReference>
<dbReference type="Pfam" id="PF06964">
    <property type="entry name" value="Alpha-L-AF_C"/>
    <property type="match status" value="1"/>
</dbReference>
<dbReference type="EC" id="3.2.1.55" evidence="4"/>
<keyword evidence="13" id="KW-1185">Reference proteome</keyword>
<feature type="domain" description="C2H2-type" evidence="11">
    <location>
        <begin position="760"/>
        <end position="790"/>
    </location>
</feature>
<feature type="compositionally biased region" description="Basic and acidic residues" evidence="10">
    <location>
        <begin position="808"/>
        <end position="817"/>
    </location>
</feature>
<organism evidence="12 13">
    <name type="scientific">Trametes cubensis</name>
    <dbReference type="NCBI Taxonomy" id="1111947"/>
    <lineage>
        <taxon>Eukaryota</taxon>
        <taxon>Fungi</taxon>
        <taxon>Dikarya</taxon>
        <taxon>Basidiomycota</taxon>
        <taxon>Agaricomycotina</taxon>
        <taxon>Agaricomycetes</taxon>
        <taxon>Polyporales</taxon>
        <taxon>Polyporaceae</taxon>
        <taxon>Trametes</taxon>
    </lineage>
</organism>
<keyword evidence="9" id="KW-0863">Zinc-finger</keyword>
<proteinExistence type="inferred from homology"/>
<gene>
    <name evidence="12" type="ORF">ONZ51_g5694</name>
</gene>
<comment type="function">
    <text evidence="8">Alpha-L-arabinofuranosidase involved in the degradation of arabinoxylan, a major component of plant hemicellulose. Acts only on small linear 1,5-alpha-linked L-arabinofuranosyl oligosaccharides.</text>
</comment>
<evidence type="ECO:0000313" key="12">
    <source>
        <dbReference type="EMBL" id="KAJ8481899.1"/>
    </source>
</evidence>
<dbReference type="InterPro" id="IPR055235">
    <property type="entry name" value="ASD1_cat"/>
</dbReference>
<feature type="compositionally biased region" description="Basic and acidic residues" evidence="10">
    <location>
        <begin position="840"/>
        <end position="849"/>
    </location>
</feature>
<dbReference type="PROSITE" id="PS00028">
    <property type="entry name" value="ZINC_FINGER_C2H2_1"/>
    <property type="match status" value="1"/>
</dbReference>
<evidence type="ECO:0000256" key="1">
    <source>
        <dbReference type="ARBA" id="ARBA00001462"/>
    </source>
</evidence>
<evidence type="ECO:0000256" key="8">
    <source>
        <dbReference type="ARBA" id="ARBA00037415"/>
    </source>
</evidence>
<evidence type="ECO:0000256" key="5">
    <source>
        <dbReference type="ARBA" id="ARBA00022801"/>
    </source>
</evidence>
<dbReference type="Gene3D" id="3.20.20.80">
    <property type="entry name" value="Glycosidases"/>
    <property type="match status" value="1"/>
</dbReference>
<feature type="region of interest" description="Disordered" evidence="10">
    <location>
        <begin position="741"/>
        <end position="766"/>
    </location>
</feature>
<dbReference type="PANTHER" id="PTHR43576:SF3">
    <property type="entry name" value="ALPHA-L-ARABINOFURANOSIDASE C"/>
    <property type="match status" value="1"/>
</dbReference>
<keyword evidence="5" id="KW-0378">Hydrolase</keyword>
<dbReference type="PANTHER" id="PTHR43576">
    <property type="entry name" value="ALPHA-L-ARABINOFURANOSIDASE C-RELATED"/>
    <property type="match status" value="1"/>
</dbReference>
<comment type="similarity">
    <text evidence="3">Belongs to the glycosyl hydrolase 51 family.</text>
</comment>
<keyword evidence="6" id="KW-0119">Carbohydrate metabolism</keyword>
<dbReference type="InterPro" id="IPR017853">
    <property type="entry name" value="GH"/>
</dbReference>
<keyword evidence="7" id="KW-0326">Glycosidase</keyword>
<evidence type="ECO:0000256" key="2">
    <source>
        <dbReference type="ARBA" id="ARBA00004834"/>
    </source>
</evidence>
<dbReference type="SUPFAM" id="SSF51011">
    <property type="entry name" value="Glycosyl hydrolase domain"/>
    <property type="match status" value="1"/>
</dbReference>
<sequence>MSTPILEEASTPSPLPALDIFPSAPIAPVSPYIFSGFLEHLGRCIYGGILPSERTTFPYTPRRPCPPDVDFVDTPQTLLTPEGFRADVLAVLRDELRVPLVRWPGGNFVSSYNWKDGIGPREQRKRRPELAWGGEESNLFGTDEFIAWCRVAKIEPYIVLNMGTGTLEDALHWIEYCNGTGDTYYANLRRKHTGRDEPHAVKYWGLGNEVWGEWQVGQQTASAYAAKARQWAHAIRLVDPDVILIGCGETGVNQWDGVVLDELADKVDMHSIHLYTGFGPRDRSQTEREYGRAVYGPDAAEYSIEVCKGLINKARFARSVSKPIKIAFDEYGVWDETVGTPQNGLEQFYNLADALAMASWLNVFVRQADIVDMACIAQSVNVISPLITSPTGLFRQTIYWPLYLFSRYMRGGTSVRVSLVSPTFAGETLPQWISSIKGQPRDLDASAVVHVDKQTGARSLRVAVVNRNESRSYTAPIRVAFERVGAEVDVHEIWHADVRAQNGWGQEEAARILLCSSTGSWLAVSLHHPTHIFDIVMDDLDSFDHYPHGHNYSYSLPVSHDGALPQQIVTPPTRVDSGLRDHSVYASPLAQDVWSFDQDVDAFLNGQGTIDPALLQYNPQIPPRIPLASAPSSAVTSLSAWAGTDATSPPTSPEYLGNNVEDDSCALSEAELSELARLINDGALPDNDSEANLEDLFTPNKDQLSCAGVGHEQALPQHPGAVMANAHGHEPGIQTMIVVDTSPPPGTSRPPRKQSTDKKHPCPVEGCNRKMARRSNIKEHVAKVHLKQRPFLCSVPGCPKAINGKGYCRKENRDDHVRMKHPNILMPPKKTKKSRQGPESPRDGRDAKG</sequence>
<reference evidence="12" key="1">
    <citation type="submission" date="2022-11" db="EMBL/GenBank/DDBJ databases">
        <title>Genome Sequence of Cubamyces cubensis.</title>
        <authorList>
            <person name="Buettner E."/>
        </authorList>
    </citation>
    <scope>NUCLEOTIDE SEQUENCE</scope>
    <source>
        <strain evidence="12">MPL-01</strain>
    </source>
</reference>
<evidence type="ECO:0000259" key="11">
    <source>
        <dbReference type="PROSITE" id="PS50157"/>
    </source>
</evidence>
<dbReference type="AlphaFoldDB" id="A0AAD7XBV2"/>
<dbReference type="SUPFAM" id="SSF57667">
    <property type="entry name" value="beta-beta-alpha zinc fingers"/>
    <property type="match status" value="1"/>
</dbReference>
<dbReference type="SMART" id="SM00813">
    <property type="entry name" value="Alpha-L-AF_C"/>
    <property type="match status" value="1"/>
</dbReference>
<feature type="region of interest" description="Disordered" evidence="10">
    <location>
        <begin position="808"/>
        <end position="849"/>
    </location>
</feature>
<comment type="caution">
    <text evidence="12">The sequence shown here is derived from an EMBL/GenBank/DDBJ whole genome shotgun (WGS) entry which is preliminary data.</text>
</comment>
<evidence type="ECO:0000256" key="7">
    <source>
        <dbReference type="ARBA" id="ARBA00023295"/>
    </source>
</evidence>
<evidence type="ECO:0000256" key="6">
    <source>
        <dbReference type="ARBA" id="ARBA00023277"/>
    </source>
</evidence>
<dbReference type="PROSITE" id="PS50157">
    <property type="entry name" value="ZINC_FINGER_C2H2_2"/>
    <property type="match status" value="1"/>
</dbReference>
<dbReference type="EMBL" id="JAPEVG010000126">
    <property type="protein sequence ID" value="KAJ8481899.1"/>
    <property type="molecule type" value="Genomic_DNA"/>
</dbReference>
<dbReference type="GO" id="GO:0008270">
    <property type="term" value="F:zinc ion binding"/>
    <property type="evidence" value="ECO:0007669"/>
    <property type="project" value="UniProtKB-KW"/>
</dbReference>
<dbReference type="GO" id="GO:0046373">
    <property type="term" value="P:L-arabinose metabolic process"/>
    <property type="evidence" value="ECO:0007669"/>
    <property type="project" value="InterPro"/>
</dbReference>
<dbReference type="Gene3D" id="3.30.160.60">
    <property type="entry name" value="Classic Zinc Finger"/>
    <property type="match status" value="1"/>
</dbReference>
<evidence type="ECO:0000256" key="3">
    <source>
        <dbReference type="ARBA" id="ARBA00007186"/>
    </source>
</evidence>
<dbReference type="SUPFAM" id="SSF51445">
    <property type="entry name" value="(Trans)glycosidases"/>
    <property type="match status" value="1"/>
</dbReference>
<dbReference type="InterPro" id="IPR013780">
    <property type="entry name" value="Glyco_hydro_b"/>
</dbReference>
<keyword evidence="9" id="KW-0479">Metal-binding</keyword>
<dbReference type="InterPro" id="IPR013087">
    <property type="entry name" value="Znf_C2H2_type"/>
</dbReference>
<dbReference type="InterPro" id="IPR036236">
    <property type="entry name" value="Znf_C2H2_sf"/>
</dbReference>
<evidence type="ECO:0000256" key="9">
    <source>
        <dbReference type="PROSITE-ProRule" id="PRU00042"/>
    </source>
</evidence>
<dbReference type="GO" id="GO:0046556">
    <property type="term" value="F:alpha-L-arabinofuranosidase activity"/>
    <property type="evidence" value="ECO:0007669"/>
    <property type="project" value="UniProtKB-EC"/>
</dbReference>
<name>A0AAD7XBV2_9APHY</name>
<keyword evidence="9" id="KW-0862">Zinc</keyword>
<comment type="catalytic activity">
    <reaction evidence="1">
        <text>Hydrolysis of terminal non-reducing alpha-L-arabinofuranoside residues in alpha-L-arabinosides.</text>
        <dbReference type="EC" id="3.2.1.55"/>
    </reaction>
</comment>
<dbReference type="InterPro" id="IPR010720">
    <property type="entry name" value="Alpha-L-AF_C"/>
</dbReference>
<dbReference type="Proteomes" id="UP001215151">
    <property type="component" value="Unassembled WGS sequence"/>
</dbReference>
<protein>
    <recommendedName>
        <fullName evidence="4">non-reducing end alpha-L-arabinofuranosidase</fullName>
        <ecNumber evidence="4">3.2.1.55</ecNumber>
    </recommendedName>
</protein>
<evidence type="ECO:0000313" key="13">
    <source>
        <dbReference type="Proteomes" id="UP001215151"/>
    </source>
</evidence>
<dbReference type="SMART" id="SM00355">
    <property type="entry name" value="ZnF_C2H2"/>
    <property type="match status" value="2"/>
</dbReference>
<comment type="pathway">
    <text evidence="2">Glycan metabolism; L-arabinan degradation.</text>
</comment>
<dbReference type="Pfam" id="PF22848">
    <property type="entry name" value="ASD1_dom"/>
    <property type="match status" value="1"/>
</dbReference>
<dbReference type="Gene3D" id="2.60.40.1180">
    <property type="entry name" value="Golgi alpha-mannosidase II"/>
    <property type="match status" value="1"/>
</dbReference>
<evidence type="ECO:0000256" key="10">
    <source>
        <dbReference type="SAM" id="MobiDB-lite"/>
    </source>
</evidence>
<accession>A0AAD7XBV2</accession>
<evidence type="ECO:0000256" key="4">
    <source>
        <dbReference type="ARBA" id="ARBA00012670"/>
    </source>
</evidence>